<evidence type="ECO:0000256" key="1">
    <source>
        <dbReference type="ARBA" id="ARBA00001954"/>
    </source>
</evidence>
<gene>
    <name evidence="2" type="ORF">SAMN02745887_03554</name>
</gene>
<accession>A0A1K2HRQ2</accession>
<protein>
    <submittedName>
        <fullName evidence="2">Phytanoyl-CoA hydroxylase</fullName>
    </submittedName>
</protein>
<keyword evidence="3" id="KW-1185">Reference proteome</keyword>
<dbReference type="EMBL" id="FPKR01000016">
    <property type="protein sequence ID" value="SFZ79373.1"/>
    <property type="molecule type" value="Genomic_DNA"/>
</dbReference>
<dbReference type="STRING" id="1121279.SAMN02745887_03554"/>
<dbReference type="RefSeq" id="WP_072430031.1">
    <property type="nucleotide sequence ID" value="NZ_FPKR01000016.1"/>
</dbReference>
<dbReference type="PANTHER" id="PTHR20883:SF48">
    <property type="entry name" value="ECTOINE DIOXYGENASE"/>
    <property type="match status" value="1"/>
</dbReference>
<dbReference type="GO" id="GO:0005506">
    <property type="term" value="F:iron ion binding"/>
    <property type="evidence" value="ECO:0007669"/>
    <property type="project" value="UniProtKB-ARBA"/>
</dbReference>
<dbReference type="PANTHER" id="PTHR20883">
    <property type="entry name" value="PHYTANOYL-COA DIOXYGENASE DOMAIN CONTAINING 1"/>
    <property type="match status" value="1"/>
</dbReference>
<dbReference type="SUPFAM" id="SSF51197">
    <property type="entry name" value="Clavaminate synthase-like"/>
    <property type="match status" value="1"/>
</dbReference>
<proteinExistence type="predicted"/>
<organism evidence="2 3">
    <name type="scientific">Chitinimonas taiwanensis DSM 18899</name>
    <dbReference type="NCBI Taxonomy" id="1121279"/>
    <lineage>
        <taxon>Bacteria</taxon>
        <taxon>Pseudomonadati</taxon>
        <taxon>Pseudomonadota</taxon>
        <taxon>Betaproteobacteria</taxon>
        <taxon>Neisseriales</taxon>
        <taxon>Chitinibacteraceae</taxon>
        <taxon>Chitinimonas</taxon>
    </lineage>
</organism>
<dbReference type="Proteomes" id="UP000186513">
    <property type="component" value="Unassembled WGS sequence"/>
</dbReference>
<dbReference type="AlphaFoldDB" id="A0A1K2HRQ2"/>
<dbReference type="InterPro" id="IPR008775">
    <property type="entry name" value="Phytyl_CoA_dOase-like"/>
</dbReference>
<dbReference type="Gene3D" id="2.60.120.620">
    <property type="entry name" value="q2cbj1_9rhob like domain"/>
    <property type="match status" value="1"/>
</dbReference>
<sequence>MSAALFTPEELASFERDGFFVARGLADTELRERILAVSQAQLAQAIEPIEYEADTRYPGAPSSREAAGGRTARRLLQVFQRDQAYRDWATQANLTARLRQLLGSEQIALTQAHHNSLMTKQPAFSSETHWHRDIRYWNFADSQLVSVWLALGEERRDNGCLGFLPGSHKIDFSPERFENRAFLRPDLPENQALIARAVFPELQPGDVVFFHALTFHAAGWNRTDQTKYSLVFSYHRQDNLPQPGSRSASLPSIILG</sequence>
<evidence type="ECO:0000313" key="3">
    <source>
        <dbReference type="Proteomes" id="UP000186513"/>
    </source>
</evidence>
<name>A0A1K2HRQ2_9NEIS</name>
<evidence type="ECO:0000313" key="2">
    <source>
        <dbReference type="EMBL" id="SFZ79373.1"/>
    </source>
</evidence>
<comment type="cofactor">
    <cofactor evidence="1">
        <name>Fe(2+)</name>
        <dbReference type="ChEBI" id="CHEBI:29033"/>
    </cofactor>
</comment>
<dbReference type="Pfam" id="PF05721">
    <property type="entry name" value="PhyH"/>
    <property type="match status" value="1"/>
</dbReference>
<dbReference type="OrthoDB" id="9791262at2"/>
<reference evidence="2 3" key="1">
    <citation type="submission" date="2016-11" db="EMBL/GenBank/DDBJ databases">
        <authorList>
            <person name="Jaros S."/>
            <person name="Januszkiewicz K."/>
            <person name="Wedrychowicz H."/>
        </authorList>
    </citation>
    <scope>NUCLEOTIDE SEQUENCE [LARGE SCALE GENOMIC DNA]</scope>
    <source>
        <strain evidence="2 3">DSM 18899</strain>
    </source>
</reference>
<dbReference type="GO" id="GO:0016706">
    <property type="term" value="F:2-oxoglutarate-dependent dioxygenase activity"/>
    <property type="evidence" value="ECO:0007669"/>
    <property type="project" value="UniProtKB-ARBA"/>
</dbReference>